<dbReference type="PANTHER" id="PTHR34295">
    <property type="entry name" value="BIOTIN TRANSPORTER BIOY"/>
    <property type="match status" value="1"/>
</dbReference>
<feature type="compositionally biased region" description="Basic and acidic residues" evidence="8">
    <location>
        <begin position="223"/>
        <end position="240"/>
    </location>
</feature>
<dbReference type="GO" id="GO:0005886">
    <property type="term" value="C:plasma membrane"/>
    <property type="evidence" value="ECO:0007669"/>
    <property type="project" value="UniProtKB-SubCell"/>
</dbReference>
<dbReference type="GO" id="GO:0015225">
    <property type="term" value="F:biotin transmembrane transporter activity"/>
    <property type="evidence" value="ECO:0007669"/>
    <property type="project" value="InterPro"/>
</dbReference>
<sequence length="240" mass="24424">MHEILTRIPATARPLSRAIMRSVLFAVLLMAAASAGEIPLPGTPVPITVQTLVVMLTGLMLPWHEAAASVVLYLGAGAAGLPVFAGGGSIGSFMGPSAGFLIGFLPAVIVTALVATPLRERTQAIRTPLMRWMAALTANLAAALIGCVGVLYILGIALQSAVTAVPLSVVAASSASFIAVDMLKATVACITVTGLHAGMSAGRASRGTTHATTGVPDDAALNDDVRNDAVRKDPSHDAVR</sequence>
<keyword evidence="3" id="KW-0813">Transport</keyword>
<evidence type="ECO:0000256" key="1">
    <source>
        <dbReference type="ARBA" id="ARBA00004651"/>
    </source>
</evidence>
<proteinExistence type="inferred from homology"/>
<dbReference type="eggNOG" id="COG1268">
    <property type="taxonomic scope" value="Bacteria"/>
</dbReference>
<feature type="transmembrane region" description="Helical" evidence="9">
    <location>
        <begin position="70"/>
        <end position="94"/>
    </location>
</feature>
<accession>A0A087BMB8</accession>
<dbReference type="Pfam" id="PF02632">
    <property type="entry name" value="BioY"/>
    <property type="match status" value="1"/>
</dbReference>
<keyword evidence="4" id="KW-1003">Cell membrane</keyword>
<keyword evidence="11" id="KW-1185">Reference proteome</keyword>
<keyword evidence="5 9" id="KW-0812">Transmembrane</keyword>
<comment type="similarity">
    <text evidence="2">Belongs to the BioY family.</text>
</comment>
<evidence type="ECO:0000256" key="9">
    <source>
        <dbReference type="SAM" id="Phobius"/>
    </source>
</evidence>
<feature type="transmembrane region" description="Helical" evidence="9">
    <location>
        <begin position="45"/>
        <end position="63"/>
    </location>
</feature>
<evidence type="ECO:0000256" key="2">
    <source>
        <dbReference type="ARBA" id="ARBA00010692"/>
    </source>
</evidence>
<evidence type="ECO:0000256" key="8">
    <source>
        <dbReference type="SAM" id="MobiDB-lite"/>
    </source>
</evidence>
<evidence type="ECO:0000313" key="11">
    <source>
        <dbReference type="Proteomes" id="UP000029014"/>
    </source>
</evidence>
<protein>
    <submittedName>
        <fullName evidence="10">BioY protein</fullName>
    </submittedName>
</protein>
<evidence type="ECO:0000256" key="5">
    <source>
        <dbReference type="ARBA" id="ARBA00022692"/>
    </source>
</evidence>
<evidence type="ECO:0000256" key="6">
    <source>
        <dbReference type="ARBA" id="ARBA00022989"/>
    </source>
</evidence>
<comment type="subcellular location">
    <subcellularLocation>
        <location evidence="1">Cell membrane</location>
        <topology evidence="1">Multi-pass membrane protein</topology>
    </subcellularLocation>
</comment>
<reference evidence="10 11" key="1">
    <citation type="submission" date="2014-03" db="EMBL/GenBank/DDBJ databases">
        <title>Genomics of Bifidobacteria.</title>
        <authorList>
            <person name="Ventura M."/>
            <person name="Milani C."/>
            <person name="Lugli G.A."/>
        </authorList>
    </citation>
    <scope>NUCLEOTIDE SEQUENCE [LARGE SCALE GENOMIC DNA]</scope>
    <source>
        <strain evidence="10 11">LMG 11592</strain>
    </source>
</reference>
<feature type="transmembrane region" description="Helical" evidence="9">
    <location>
        <begin position="130"/>
        <end position="154"/>
    </location>
</feature>
<dbReference type="InterPro" id="IPR003784">
    <property type="entry name" value="BioY"/>
</dbReference>
<evidence type="ECO:0000313" key="10">
    <source>
        <dbReference type="EMBL" id="KFI72168.1"/>
    </source>
</evidence>
<dbReference type="STRING" id="1693.BMIN_0057"/>
<dbReference type="AlphaFoldDB" id="A0A087BMB8"/>
<keyword evidence="7 9" id="KW-0472">Membrane</keyword>
<dbReference type="EMBL" id="JGZD01000009">
    <property type="protein sequence ID" value="KFI72168.1"/>
    <property type="molecule type" value="Genomic_DNA"/>
</dbReference>
<organism evidence="10 11">
    <name type="scientific">Bifidobacterium minimum</name>
    <dbReference type="NCBI Taxonomy" id="1693"/>
    <lineage>
        <taxon>Bacteria</taxon>
        <taxon>Bacillati</taxon>
        <taxon>Actinomycetota</taxon>
        <taxon>Actinomycetes</taxon>
        <taxon>Bifidobacteriales</taxon>
        <taxon>Bifidobacteriaceae</taxon>
        <taxon>Bifidobacterium</taxon>
    </lineage>
</organism>
<feature type="transmembrane region" description="Helical" evidence="9">
    <location>
        <begin position="100"/>
        <end position="118"/>
    </location>
</feature>
<comment type="caution">
    <text evidence="10">The sequence shown here is derived from an EMBL/GenBank/DDBJ whole genome shotgun (WGS) entry which is preliminary data.</text>
</comment>
<feature type="region of interest" description="Disordered" evidence="8">
    <location>
        <begin position="201"/>
        <end position="240"/>
    </location>
</feature>
<dbReference type="Proteomes" id="UP000029014">
    <property type="component" value="Unassembled WGS sequence"/>
</dbReference>
<keyword evidence="6 9" id="KW-1133">Transmembrane helix</keyword>
<evidence type="ECO:0000256" key="7">
    <source>
        <dbReference type="ARBA" id="ARBA00023136"/>
    </source>
</evidence>
<dbReference type="Gene3D" id="1.10.1760.20">
    <property type="match status" value="1"/>
</dbReference>
<gene>
    <name evidence="10" type="ORF">BMIN_0057</name>
</gene>
<evidence type="ECO:0000256" key="4">
    <source>
        <dbReference type="ARBA" id="ARBA00022475"/>
    </source>
</evidence>
<name>A0A087BMB8_9BIFI</name>
<dbReference type="PANTHER" id="PTHR34295:SF4">
    <property type="entry name" value="BIOTIN TRANSPORTER BIOY-RELATED"/>
    <property type="match status" value="1"/>
</dbReference>
<evidence type="ECO:0000256" key="3">
    <source>
        <dbReference type="ARBA" id="ARBA00022448"/>
    </source>
</evidence>